<feature type="signal peptide" evidence="1">
    <location>
        <begin position="1"/>
        <end position="18"/>
    </location>
</feature>
<keyword evidence="1" id="KW-0732">Signal</keyword>
<feature type="chain" id="PRO_5005846539" evidence="1">
    <location>
        <begin position="19"/>
        <end position="187"/>
    </location>
</feature>
<dbReference type="OrthoDB" id="5356630at2759"/>
<accession>A0A0N0DBJ1</accession>
<evidence type="ECO:0000313" key="2">
    <source>
        <dbReference type="EMBL" id="KPA36844.1"/>
    </source>
</evidence>
<protein>
    <submittedName>
        <fullName evidence="2">Idi-3</fullName>
    </submittedName>
</protein>
<sequence>MLLQTVFTALIAASAGLAAPLEPRASNYFTPSAIWTYNVANGAISSTSEGRVTKHPSNGGNDNTALVTFTYPEFARNKKCRFAFYLANGENVIGSGKLDLFSSLKPAPGPRAGWGPGNQRNVHLGRMDVKKGGFATWEATYGTYMTSKTNCEKPGTKIGLELVGVYDTDAVYWNPSKSGPRIIVTDN</sequence>
<evidence type="ECO:0000313" key="3">
    <source>
        <dbReference type="Proteomes" id="UP000037904"/>
    </source>
</evidence>
<dbReference type="AlphaFoldDB" id="A0A0N0DBJ1"/>
<dbReference type="Proteomes" id="UP000037904">
    <property type="component" value="Unassembled WGS sequence"/>
</dbReference>
<keyword evidence="3" id="KW-1185">Reference proteome</keyword>
<evidence type="ECO:0000256" key="1">
    <source>
        <dbReference type="SAM" id="SignalP"/>
    </source>
</evidence>
<dbReference type="EMBL" id="JXCE01000534">
    <property type="protein sequence ID" value="KPA36844.1"/>
    <property type="molecule type" value="Genomic_DNA"/>
</dbReference>
<gene>
    <name evidence="2" type="ORF">FLAG1_10365</name>
</gene>
<comment type="caution">
    <text evidence="2">The sequence shown here is derived from an EMBL/GenBank/DDBJ whole genome shotgun (WGS) entry which is preliminary data.</text>
</comment>
<reference evidence="2 3" key="1">
    <citation type="submission" date="2015-04" db="EMBL/GenBank/DDBJ databases">
        <title>The draft genome sequence of Fusarium langsethiae, a T-2/HT-2 mycotoxin producer.</title>
        <authorList>
            <person name="Lysoe E."/>
            <person name="Divon H.H."/>
            <person name="Terzi V."/>
            <person name="Orru L."/>
            <person name="Lamontanara A."/>
            <person name="Kolseth A.-K."/>
            <person name="Frandsen R.J."/>
            <person name="Nielsen K."/>
            <person name="Thrane U."/>
        </authorList>
    </citation>
    <scope>NUCLEOTIDE SEQUENCE [LARGE SCALE GENOMIC DNA]</scope>
    <source>
        <strain evidence="2 3">Fl201059</strain>
    </source>
</reference>
<proteinExistence type="predicted"/>
<name>A0A0N0DBJ1_FUSLA</name>
<organism evidence="2 3">
    <name type="scientific">Fusarium langsethiae</name>
    <dbReference type="NCBI Taxonomy" id="179993"/>
    <lineage>
        <taxon>Eukaryota</taxon>
        <taxon>Fungi</taxon>
        <taxon>Dikarya</taxon>
        <taxon>Ascomycota</taxon>
        <taxon>Pezizomycotina</taxon>
        <taxon>Sordariomycetes</taxon>
        <taxon>Hypocreomycetidae</taxon>
        <taxon>Hypocreales</taxon>
        <taxon>Nectriaceae</taxon>
        <taxon>Fusarium</taxon>
    </lineage>
</organism>